<sequence>MNNLLSTLPLLANANQLKQAAHQLHSDLCNNPTEHEGWLKLAELANKAGLTQLQHHAQKQYELVAYFNHRLHLANQALLTQKFDQCQQVLDALLADVPGEFRALALYAELAIARGDNETATEIFETLHRHNFNNLKTKHRAIQHMANAKQFNKALQIGRTLQQQQILETPETALAMAHSYLKLAQLEKAEHIFLQLLDQGQPKLLVMHWLGHIKAFTGNTKAAARWYQQALTVYPEKTESYWHLANLKTYRFSEPEAKQMLELLQSPLEEQERMYLCFAVAKMKEQQQHLTESCSYYAQANQLRYKAGRNVKVHDSLALRHYFSTQPLPKQTTAPSGLIFILGMPRTGSTLLEQMLSSHPEIDASYELSEISAIARNLESRKQDNSPYGLAHLDSKQRNALAKRYLDYVAPLRQQGRYLIDKLPANCNHIGLIKTLFPDAKIIETTRDPIAAGWSLYRHLFSEGHLYANDLQEIGQYYLDYEQMMQFWRSQLGSSLFTVKYEELVEKPESTLGQLLEYMGLEFDPDCLQFYQSQRAVLTPSTMQVRQPLYRSAISGWQQVSDFLEPLINTVRSSRPTTLN</sequence>
<dbReference type="InterPro" id="IPR026634">
    <property type="entry name" value="TPST-like"/>
</dbReference>
<dbReference type="RefSeq" id="WP_377334466.1">
    <property type="nucleotide sequence ID" value="NZ_JBHSGB010000010.1"/>
</dbReference>
<protein>
    <submittedName>
        <fullName evidence="2">Tetratricopeptide repeat-containing sulfotransferase family protein</fullName>
    </submittedName>
</protein>
<dbReference type="PANTHER" id="PTHR12788">
    <property type="entry name" value="PROTEIN-TYROSINE SULFOTRANSFERASE 2"/>
    <property type="match status" value="1"/>
</dbReference>
<comment type="caution">
    <text evidence="2">The sequence shown here is derived from an EMBL/GenBank/DDBJ whole genome shotgun (WGS) entry which is preliminary data.</text>
</comment>
<dbReference type="Pfam" id="PF13181">
    <property type="entry name" value="TPR_8"/>
    <property type="match status" value="1"/>
</dbReference>
<evidence type="ECO:0000313" key="3">
    <source>
        <dbReference type="Proteomes" id="UP001595962"/>
    </source>
</evidence>
<dbReference type="InterPro" id="IPR011990">
    <property type="entry name" value="TPR-like_helical_dom_sf"/>
</dbReference>
<dbReference type="SUPFAM" id="SSF48452">
    <property type="entry name" value="TPR-like"/>
    <property type="match status" value="1"/>
</dbReference>
<reference evidence="3" key="1">
    <citation type="journal article" date="2019" name="Int. J. Syst. Evol. Microbiol.">
        <title>The Global Catalogue of Microorganisms (GCM) 10K type strain sequencing project: providing services to taxonomists for standard genome sequencing and annotation.</title>
        <authorList>
            <consortium name="The Broad Institute Genomics Platform"/>
            <consortium name="The Broad Institute Genome Sequencing Center for Infectious Disease"/>
            <person name="Wu L."/>
            <person name="Ma J."/>
        </authorList>
    </citation>
    <scope>NUCLEOTIDE SEQUENCE [LARGE SCALE GENOMIC DNA]</scope>
    <source>
        <strain evidence="3">DT28</strain>
    </source>
</reference>
<evidence type="ECO:0000313" key="2">
    <source>
        <dbReference type="EMBL" id="MFC4655917.1"/>
    </source>
</evidence>
<evidence type="ECO:0000256" key="1">
    <source>
        <dbReference type="ARBA" id="ARBA00022679"/>
    </source>
</evidence>
<dbReference type="Pfam" id="PF13469">
    <property type="entry name" value="Sulfotransfer_3"/>
    <property type="match status" value="1"/>
</dbReference>
<organism evidence="2 3">
    <name type="scientific">Rheinheimera marina</name>
    <dbReference type="NCBI Taxonomy" id="1774958"/>
    <lineage>
        <taxon>Bacteria</taxon>
        <taxon>Pseudomonadati</taxon>
        <taxon>Pseudomonadota</taxon>
        <taxon>Gammaproteobacteria</taxon>
        <taxon>Chromatiales</taxon>
        <taxon>Chromatiaceae</taxon>
        <taxon>Rheinheimera</taxon>
    </lineage>
</organism>
<proteinExistence type="predicted"/>
<keyword evidence="1" id="KW-0808">Transferase</keyword>
<dbReference type="Gene3D" id="3.40.50.300">
    <property type="entry name" value="P-loop containing nucleotide triphosphate hydrolases"/>
    <property type="match status" value="1"/>
</dbReference>
<dbReference type="InterPro" id="IPR027417">
    <property type="entry name" value="P-loop_NTPase"/>
</dbReference>
<dbReference type="EMBL" id="JBHSGB010000010">
    <property type="protein sequence ID" value="MFC4655917.1"/>
    <property type="molecule type" value="Genomic_DNA"/>
</dbReference>
<dbReference type="SUPFAM" id="SSF52540">
    <property type="entry name" value="P-loop containing nucleoside triphosphate hydrolases"/>
    <property type="match status" value="1"/>
</dbReference>
<keyword evidence="3" id="KW-1185">Reference proteome</keyword>
<dbReference type="InterPro" id="IPR019734">
    <property type="entry name" value="TPR_rpt"/>
</dbReference>
<name>A0ABV9JNT2_9GAMM</name>
<dbReference type="Proteomes" id="UP001595962">
    <property type="component" value="Unassembled WGS sequence"/>
</dbReference>
<dbReference type="Gene3D" id="1.25.40.10">
    <property type="entry name" value="Tetratricopeptide repeat domain"/>
    <property type="match status" value="1"/>
</dbReference>
<dbReference type="PANTHER" id="PTHR12788:SF10">
    <property type="entry name" value="PROTEIN-TYROSINE SULFOTRANSFERASE"/>
    <property type="match status" value="1"/>
</dbReference>
<gene>
    <name evidence="2" type="ORF">ACFO3I_12950</name>
</gene>
<accession>A0ABV9JNT2</accession>